<keyword evidence="2" id="KW-1185">Reference proteome</keyword>
<organism evidence="1 2">
    <name type="scientific">Kiloniella litopenaei</name>
    <dbReference type="NCBI Taxonomy" id="1549748"/>
    <lineage>
        <taxon>Bacteria</taxon>
        <taxon>Pseudomonadati</taxon>
        <taxon>Pseudomonadota</taxon>
        <taxon>Alphaproteobacteria</taxon>
        <taxon>Rhodospirillales</taxon>
        <taxon>Kiloniellaceae</taxon>
        <taxon>Kiloniella</taxon>
    </lineage>
</organism>
<accession>A0A0M2R9E7</accession>
<gene>
    <name evidence="1" type="ORF">WH95_02965</name>
</gene>
<reference evidence="1 2" key="1">
    <citation type="submission" date="2015-03" db="EMBL/GenBank/DDBJ databases">
        <title>Genome sequence of Kiloniella sp. P1-1, isolated from the gut microflora of Pacific white shrimp, Penaeus vannamei.</title>
        <authorList>
            <person name="Shao Z."/>
            <person name="Wang L."/>
            <person name="Li X."/>
        </authorList>
    </citation>
    <scope>NUCLEOTIDE SEQUENCE [LARGE SCALE GENOMIC DNA]</scope>
    <source>
        <strain evidence="1 2">P1-1</strain>
    </source>
</reference>
<name>A0A0M2R9E7_9PROT</name>
<comment type="caution">
    <text evidence="1">The sequence shown here is derived from an EMBL/GenBank/DDBJ whole genome shotgun (WGS) entry which is preliminary data.</text>
</comment>
<sequence>MAIAIGVSILCNIANFLHTRHLHHKKIRQDYELEQLRDVIRTPLNSIIVKLEAVIEQVNAIFDADLNHEGRAQEVSKLQKEKFNSLVDEVYRICAKANDSKFIEGEDWHLLIELEIDKALAGFDRMGNTSSTSKRQKEGGNKIMASLQLAIKKIQTRIDNEAKRILKGKMIPEHSQKKYRNTR</sequence>
<protein>
    <submittedName>
        <fullName evidence="1">Uncharacterized protein</fullName>
    </submittedName>
</protein>
<dbReference type="EMBL" id="LANI01000002">
    <property type="protein sequence ID" value="KKJ78286.1"/>
    <property type="molecule type" value="Genomic_DNA"/>
</dbReference>
<evidence type="ECO:0000313" key="1">
    <source>
        <dbReference type="EMBL" id="KKJ78286.1"/>
    </source>
</evidence>
<dbReference type="STRING" id="1549748.WH95_02965"/>
<dbReference type="RefSeq" id="WP_046502705.1">
    <property type="nucleotide sequence ID" value="NZ_LANI01000002.1"/>
</dbReference>
<dbReference type="AlphaFoldDB" id="A0A0M2R9E7"/>
<evidence type="ECO:0000313" key="2">
    <source>
        <dbReference type="Proteomes" id="UP000034491"/>
    </source>
</evidence>
<dbReference type="Proteomes" id="UP000034491">
    <property type="component" value="Unassembled WGS sequence"/>
</dbReference>
<proteinExistence type="predicted"/>